<name>A0A6B7PX64_PSEPU</name>
<evidence type="ECO:0000313" key="1">
    <source>
        <dbReference type="EMBL" id="QFX76675.1"/>
    </source>
</evidence>
<dbReference type="AlphaFoldDB" id="A0A6B7PX64"/>
<organism evidence="1">
    <name type="scientific">Pseudomonas putida</name>
    <name type="common">Arthrobacter siderocapsulatus</name>
    <dbReference type="NCBI Taxonomy" id="303"/>
    <lineage>
        <taxon>Bacteria</taxon>
        <taxon>Pseudomonadati</taxon>
        <taxon>Pseudomonadota</taxon>
        <taxon>Gammaproteobacteria</taxon>
        <taxon>Pseudomonadales</taxon>
        <taxon>Pseudomonadaceae</taxon>
        <taxon>Pseudomonas</taxon>
    </lineage>
</organism>
<geneLocation type="plasmid" evidence="1">
    <name>p716811-VIM</name>
</geneLocation>
<protein>
    <submittedName>
        <fullName evidence="1">Uncharacterized protein</fullName>
    </submittedName>
</protein>
<proteinExistence type="predicted"/>
<reference evidence="1" key="1">
    <citation type="submission" date="2019-08" db="EMBL/GenBank/DDBJ databases">
        <authorList>
            <person name="Zhou D."/>
            <person name="Chen F."/>
        </authorList>
    </citation>
    <scope>NUCLEOTIDE SEQUENCE</scope>
    <source>
        <strain evidence="1">150716811</strain>
        <plasmid evidence="1">p716811-VIM</plasmid>
    </source>
</reference>
<sequence length="78" mass="8607">MCGITAYIANNPPGGDTMNHYQQLIADEILSVRGQKDYCLQVLSAGGLQSWESKEYSDLVEEYDQKLKGLNERLPAAG</sequence>
<dbReference type="EMBL" id="MN310372">
    <property type="protein sequence ID" value="QFX76675.1"/>
    <property type="molecule type" value="Genomic_DNA"/>
</dbReference>
<accession>A0A6B7PX64</accession>
<dbReference type="RefSeq" id="WP_181718138.1">
    <property type="nucleotide sequence ID" value="NZ_MN310372.1"/>
</dbReference>
<keyword evidence="1" id="KW-0614">Plasmid</keyword>